<dbReference type="Proteomes" id="UP000652761">
    <property type="component" value="Unassembled WGS sequence"/>
</dbReference>
<dbReference type="OrthoDB" id="567788at2759"/>
<sequence>METSSYPQLVWRKRSVHEILGGGTGRIGRSIAFAGSSPRVALNVVGEVVLICFWFVGLRLTRRMGLTVADVMLWRRRDLTVGILLGMLAAWIVFEKSGYTLLSLAGSVLLLLISILFVWAKSAAILGRPPPPMPEFHLSEETIKEASAFIHSHVNAILSSWHDITHGKDSKLFYKVAAFLWLISVIGSWTDFLTLGYTSLLIMLTVPALYERYEEYVDDYLVISYGEAQRICRLIRSPNWLFSHLYLTFSHSLPEAQGDASFGLCNERLNEGCLFASGRMFTSNRAPQRDGKAPASPVPPSPPAPQAPPSLSTYSPDYWKGFYIGWNMALQKASRLYHHKGLTNILPDIGPRAEHICSSPSSGPSPGRSSSSLPASTE</sequence>
<dbReference type="InterPro" id="IPR045064">
    <property type="entry name" value="Reticulon-like"/>
</dbReference>
<evidence type="ECO:0000256" key="2">
    <source>
        <dbReference type="ARBA" id="ARBA00022692"/>
    </source>
</evidence>
<feature type="transmembrane region" description="Helical" evidence="6">
    <location>
        <begin position="172"/>
        <end position="189"/>
    </location>
</feature>
<evidence type="ECO:0000256" key="6">
    <source>
        <dbReference type="RuleBase" id="RU363132"/>
    </source>
</evidence>
<dbReference type="EMBL" id="NMUH01001840">
    <property type="protein sequence ID" value="MQL95838.1"/>
    <property type="molecule type" value="Genomic_DNA"/>
</dbReference>
<dbReference type="GO" id="GO:0009617">
    <property type="term" value="P:response to bacterium"/>
    <property type="evidence" value="ECO:0007669"/>
    <property type="project" value="InterPro"/>
</dbReference>
<protein>
    <recommendedName>
        <fullName evidence="6">Reticulon-like protein</fullName>
    </recommendedName>
</protein>
<keyword evidence="2 6" id="KW-0812">Transmembrane</keyword>
<proteinExistence type="predicted"/>
<dbReference type="PANTHER" id="PTHR10994">
    <property type="entry name" value="RETICULON"/>
    <property type="match status" value="1"/>
</dbReference>
<evidence type="ECO:0000313" key="10">
    <source>
        <dbReference type="Proteomes" id="UP000652761"/>
    </source>
</evidence>
<organism evidence="9 10">
    <name type="scientific">Colocasia esculenta</name>
    <name type="common">Wild taro</name>
    <name type="synonym">Arum esculentum</name>
    <dbReference type="NCBI Taxonomy" id="4460"/>
    <lineage>
        <taxon>Eukaryota</taxon>
        <taxon>Viridiplantae</taxon>
        <taxon>Streptophyta</taxon>
        <taxon>Embryophyta</taxon>
        <taxon>Tracheophyta</taxon>
        <taxon>Spermatophyta</taxon>
        <taxon>Magnoliopsida</taxon>
        <taxon>Liliopsida</taxon>
        <taxon>Araceae</taxon>
        <taxon>Aroideae</taxon>
        <taxon>Colocasieae</taxon>
        <taxon>Colocasia</taxon>
    </lineage>
</organism>
<feature type="region of interest" description="Disordered" evidence="7">
    <location>
        <begin position="353"/>
        <end position="378"/>
    </location>
</feature>
<keyword evidence="4 6" id="KW-1133">Transmembrane helix</keyword>
<evidence type="ECO:0000259" key="8">
    <source>
        <dbReference type="PROSITE" id="PS50845"/>
    </source>
</evidence>
<dbReference type="AlphaFoldDB" id="A0A843VHF5"/>
<feature type="region of interest" description="Disordered" evidence="7">
    <location>
        <begin position="286"/>
        <end position="310"/>
    </location>
</feature>
<feature type="transmembrane region" description="Helical" evidence="6">
    <location>
        <begin position="79"/>
        <end position="94"/>
    </location>
</feature>
<dbReference type="Pfam" id="PF02453">
    <property type="entry name" value="Reticulon"/>
    <property type="match status" value="1"/>
</dbReference>
<name>A0A843VHF5_COLES</name>
<evidence type="ECO:0000313" key="9">
    <source>
        <dbReference type="EMBL" id="MQL95838.1"/>
    </source>
</evidence>
<evidence type="ECO:0000256" key="7">
    <source>
        <dbReference type="SAM" id="MobiDB-lite"/>
    </source>
</evidence>
<evidence type="ECO:0000256" key="5">
    <source>
        <dbReference type="ARBA" id="ARBA00023136"/>
    </source>
</evidence>
<dbReference type="PANTHER" id="PTHR10994:SF65">
    <property type="entry name" value="RETICULON-LIKE PROTEIN B12"/>
    <property type="match status" value="1"/>
</dbReference>
<gene>
    <name evidence="9" type="ORF">Taro_028505</name>
</gene>
<feature type="domain" description="Reticulon" evidence="8">
    <location>
        <begin position="68"/>
        <end position="237"/>
    </location>
</feature>
<feature type="compositionally biased region" description="Low complexity" evidence="7">
    <location>
        <begin position="358"/>
        <end position="378"/>
    </location>
</feature>
<evidence type="ECO:0000256" key="3">
    <source>
        <dbReference type="ARBA" id="ARBA00022824"/>
    </source>
</evidence>
<comment type="caution">
    <text evidence="9">The sequence shown here is derived from an EMBL/GenBank/DDBJ whole genome shotgun (WGS) entry which is preliminary data.</text>
</comment>
<evidence type="ECO:0000256" key="1">
    <source>
        <dbReference type="ARBA" id="ARBA00004477"/>
    </source>
</evidence>
<keyword evidence="10" id="KW-1185">Reference proteome</keyword>
<dbReference type="InterPro" id="IPR003388">
    <property type="entry name" value="Reticulon"/>
</dbReference>
<feature type="transmembrane region" description="Helical" evidence="6">
    <location>
        <begin position="40"/>
        <end position="58"/>
    </location>
</feature>
<comment type="subcellular location">
    <subcellularLocation>
        <location evidence="1 6">Endoplasmic reticulum membrane</location>
        <topology evidence="1 6">Multi-pass membrane protein</topology>
    </subcellularLocation>
</comment>
<dbReference type="PROSITE" id="PS50845">
    <property type="entry name" value="RETICULON"/>
    <property type="match status" value="1"/>
</dbReference>
<reference evidence="9" key="1">
    <citation type="submission" date="2017-07" db="EMBL/GenBank/DDBJ databases">
        <title>Taro Niue Genome Assembly and Annotation.</title>
        <authorList>
            <person name="Atibalentja N."/>
            <person name="Keating K."/>
            <person name="Fields C.J."/>
        </authorList>
    </citation>
    <scope>NUCLEOTIDE SEQUENCE</scope>
    <source>
        <strain evidence="9">Niue_2</strain>
        <tissue evidence="9">Leaf</tissue>
    </source>
</reference>
<dbReference type="GO" id="GO:0005789">
    <property type="term" value="C:endoplasmic reticulum membrane"/>
    <property type="evidence" value="ECO:0007669"/>
    <property type="project" value="UniProtKB-SubCell"/>
</dbReference>
<evidence type="ECO:0000256" key="4">
    <source>
        <dbReference type="ARBA" id="ARBA00022989"/>
    </source>
</evidence>
<accession>A0A843VHF5</accession>
<feature type="compositionally biased region" description="Pro residues" evidence="7">
    <location>
        <begin position="296"/>
        <end position="308"/>
    </location>
</feature>
<keyword evidence="5 6" id="KW-0472">Membrane</keyword>
<feature type="transmembrane region" description="Helical" evidence="6">
    <location>
        <begin position="100"/>
        <end position="120"/>
    </location>
</feature>
<keyword evidence="3 6" id="KW-0256">Endoplasmic reticulum</keyword>